<dbReference type="SUPFAM" id="SSF51735">
    <property type="entry name" value="NAD(P)-binding Rossmann-fold domains"/>
    <property type="match status" value="1"/>
</dbReference>
<dbReference type="GO" id="GO:0008270">
    <property type="term" value="F:zinc ion binding"/>
    <property type="evidence" value="ECO:0007669"/>
    <property type="project" value="InterPro"/>
</dbReference>
<accession>A0A1M6M788</accession>
<dbReference type="InterPro" id="IPR013149">
    <property type="entry name" value="ADH-like_C"/>
</dbReference>
<dbReference type="EMBL" id="FQZY01000017">
    <property type="protein sequence ID" value="SHJ79318.1"/>
    <property type="molecule type" value="Genomic_DNA"/>
</dbReference>
<name>A0A1M6M788_9FIRM</name>
<dbReference type="Gene3D" id="3.40.50.720">
    <property type="entry name" value="NAD(P)-binding Rossmann-like Domain"/>
    <property type="match status" value="1"/>
</dbReference>
<dbReference type="Pfam" id="PF00107">
    <property type="entry name" value="ADH_zinc_N"/>
    <property type="match status" value="1"/>
</dbReference>
<reference evidence="6 7" key="1">
    <citation type="submission" date="2016-11" db="EMBL/GenBank/DDBJ databases">
        <authorList>
            <person name="Jaros S."/>
            <person name="Januszkiewicz K."/>
            <person name="Wedrychowicz H."/>
        </authorList>
    </citation>
    <scope>NUCLEOTIDE SEQUENCE [LARGE SCALE GENOMIC DNA]</scope>
    <source>
        <strain evidence="6 7">DSM 15480</strain>
    </source>
</reference>
<dbReference type="InterPro" id="IPR002328">
    <property type="entry name" value="ADH_Zn_CS"/>
</dbReference>
<dbReference type="PROSITE" id="PS00059">
    <property type="entry name" value="ADH_ZINC"/>
    <property type="match status" value="1"/>
</dbReference>
<evidence type="ECO:0000313" key="7">
    <source>
        <dbReference type="Proteomes" id="UP000184301"/>
    </source>
</evidence>
<dbReference type="OrthoDB" id="9769198at2"/>
<dbReference type="STRING" id="1121950.SAMN02745243_01387"/>
<dbReference type="AlphaFoldDB" id="A0A1M6M788"/>
<dbReference type="RefSeq" id="WP_073107404.1">
    <property type="nucleotide sequence ID" value="NZ_FQZY01000017.1"/>
</dbReference>
<evidence type="ECO:0000259" key="5">
    <source>
        <dbReference type="SMART" id="SM00829"/>
    </source>
</evidence>
<evidence type="ECO:0000256" key="1">
    <source>
        <dbReference type="ARBA" id="ARBA00022723"/>
    </source>
</evidence>
<evidence type="ECO:0000256" key="4">
    <source>
        <dbReference type="RuleBase" id="RU361277"/>
    </source>
</evidence>
<dbReference type="InterPro" id="IPR011032">
    <property type="entry name" value="GroES-like_sf"/>
</dbReference>
<proteinExistence type="inferred from homology"/>
<dbReference type="SMART" id="SM00829">
    <property type="entry name" value="PKS_ER"/>
    <property type="match status" value="1"/>
</dbReference>
<keyword evidence="7" id="KW-1185">Reference proteome</keyword>
<dbReference type="InterPro" id="IPR050129">
    <property type="entry name" value="Zn_alcohol_dh"/>
</dbReference>
<dbReference type="PANTHER" id="PTHR43401">
    <property type="entry name" value="L-THREONINE 3-DEHYDROGENASE"/>
    <property type="match status" value="1"/>
</dbReference>
<dbReference type="InterPro" id="IPR020843">
    <property type="entry name" value="ER"/>
</dbReference>
<evidence type="ECO:0000256" key="2">
    <source>
        <dbReference type="ARBA" id="ARBA00022833"/>
    </source>
</evidence>
<dbReference type="Proteomes" id="UP000184301">
    <property type="component" value="Unassembled WGS sequence"/>
</dbReference>
<dbReference type="GO" id="GO:0016491">
    <property type="term" value="F:oxidoreductase activity"/>
    <property type="evidence" value="ECO:0007669"/>
    <property type="project" value="UniProtKB-KW"/>
</dbReference>
<keyword evidence="1 4" id="KW-0479">Metal-binding</keyword>
<dbReference type="Gene3D" id="3.90.180.10">
    <property type="entry name" value="Medium-chain alcohol dehydrogenases, catalytic domain"/>
    <property type="match status" value="1"/>
</dbReference>
<feature type="domain" description="Enoyl reductase (ER)" evidence="5">
    <location>
        <begin position="8"/>
        <end position="344"/>
    </location>
</feature>
<dbReference type="PANTHER" id="PTHR43401:SF2">
    <property type="entry name" value="L-THREONINE 3-DEHYDROGENASE"/>
    <property type="match status" value="1"/>
</dbReference>
<dbReference type="Pfam" id="PF08240">
    <property type="entry name" value="ADH_N"/>
    <property type="match status" value="1"/>
</dbReference>
<comment type="cofactor">
    <cofactor evidence="4">
        <name>Zn(2+)</name>
        <dbReference type="ChEBI" id="CHEBI:29105"/>
    </cofactor>
</comment>
<protein>
    <submittedName>
        <fullName evidence="6">L-iditol 2-dehydrogenase</fullName>
    </submittedName>
</protein>
<dbReference type="InterPro" id="IPR036291">
    <property type="entry name" value="NAD(P)-bd_dom_sf"/>
</dbReference>
<keyword evidence="2 4" id="KW-0862">Zinc</keyword>
<sequence>MKAYCYVAPFTIEEQEREIPQPGKNEVRIRVKAVSICGSDTGGFKGTSAMRVAPLVMGHEFSGVVDQYGEGVTNPSVPVGSRVVVYPNIQCEKCPDCEAGLPNLCEERFIPGTTMPAGGYDGAMADYVVVPADKLIPISDQISFEEGSMFEPTSVALRGVKMLSDVKDKVVTVFGAGPIGLLALQCLKYLGAKDVISIDLNDQRLETAKECGASYTINSKNEDPVARVMEITKGKGADAGADCVGIAISLNTSMKMVKNGGEVAMIGMATEHMDGFEYKYAVAHEMKLKGSYCYVDELYEIPKMIEEGKIDLKKLITTVAPMNEVQEKFEDLVSGHSKEVKVILVNE</sequence>
<dbReference type="SUPFAM" id="SSF50129">
    <property type="entry name" value="GroES-like"/>
    <property type="match status" value="1"/>
</dbReference>
<dbReference type="InterPro" id="IPR013154">
    <property type="entry name" value="ADH-like_N"/>
</dbReference>
<organism evidence="6 7">
    <name type="scientific">Hespellia stercorisuis DSM 15480</name>
    <dbReference type="NCBI Taxonomy" id="1121950"/>
    <lineage>
        <taxon>Bacteria</taxon>
        <taxon>Bacillati</taxon>
        <taxon>Bacillota</taxon>
        <taxon>Clostridia</taxon>
        <taxon>Lachnospirales</taxon>
        <taxon>Lachnospiraceae</taxon>
        <taxon>Hespellia</taxon>
    </lineage>
</organism>
<gene>
    <name evidence="6" type="ORF">SAMN02745243_01387</name>
</gene>
<evidence type="ECO:0000313" key="6">
    <source>
        <dbReference type="EMBL" id="SHJ79318.1"/>
    </source>
</evidence>
<evidence type="ECO:0000256" key="3">
    <source>
        <dbReference type="ARBA" id="ARBA00023002"/>
    </source>
</evidence>
<keyword evidence="3" id="KW-0560">Oxidoreductase</keyword>
<comment type="similarity">
    <text evidence="4">Belongs to the zinc-containing alcohol dehydrogenase family.</text>
</comment>